<sequence>MQPSGTQPAVPPLLPTNSMGPGVFTAFNEFTGRNNSNESCPPMCTFNPTSRPLPRQPEQHLGEQATLPQPCQQPRADDMPPMSANHLPHPRVSSYDQQVSRNKQKNSRASRACDLCRSLKIKCDQGRPCNNCMKKGVDCIYQITPKISDIAHPLSCIEKKFDQRFDRLERLLISLGTSDERWNATISSAKSESSEQAACIEPLALGHTARTSLLLNWPSIQTLTADLLKAEGILSIDEFPISIEQELGIFRIFGHDGAQNPEFDRYKVELYTQSFKNHILNMHPIILPNELNLMVEAFLNSLSTARTIQGGIHGSAKPVHQSISFPPLRGGRKRKFLDVADHRGHSAASKKPGLSRESINDAVVLLVLALGKICLRSHTSPDAIPGLDYFAIATQIISSQWDDEDFPAGDILAARLRAKYWDSQVILYRPFLDNILHRGQVQTTIGWASPNSGNTPDHARLAIQALVESTRAFYGLGEDQPLIITNIFETAHS</sequence>
<dbReference type="Proteomes" id="UP001143856">
    <property type="component" value="Unassembled WGS sequence"/>
</dbReference>
<gene>
    <name evidence="1" type="ORF">NUW58_g6133</name>
</gene>
<organism evidence="1 2">
    <name type="scientific">Xylaria curta</name>
    <dbReference type="NCBI Taxonomy" id="42375"/>
    <lineage>
        <taxon>Eukaryota</taxon>
        <taxon>Fungi</taxon>
        <taxon>Dikarya</taxon>
        <taxon>Ascomycota</taxon>
        <taxon>Pezizomycotina</taxon>
        <taxon>Sordariomycetes</taxon>
        <taxon>Xylariomycetidae</taxon>
        <taxon>Xylariales</taxon>
        <taxon>Xylariaceae</taxon>
        <taxon>Xylaria</taxon>
    </lineage>
</organism>
<proteinExistence type="predicted"/>
<evidence type="ECO:0000313" key="1">
    <source>
        <dbReference type="EMBL" id="KAJ2984139.1"/>
    </source>
</evidence>
<comment type="caution">
    <text evidence="1">The sequence shown here is derived from an EMBL/GenBank/DDBJ whole genome shotgun (WGS) entry which is preliminary data.</text>
</comment>
<keyword evidence="2" id="KW-1185">Reference proteome</keyword>
<name>A0ACC1NZ15_9PEZI</name>
<reference evidence="1" key="1">
    <citation type="submission" date="2022-10" db="EMBL/GenBank/DDBJ databases">
        <title>Genome Sequence of Xylaria curta.</title>
        <authorList>
            <person name="Buettner E."/>
        </authorList>
    </citation>
    <scope>NUCLEOTIDE SEQUENCE</scope>
    <source>
        <strain evidence="1">Babe10</strain>
    </source>
</reference>
<dbReference type="EMBL" id="JAPDGR010001325">
    <property type="protein sequence ID" value="KAJ2984139.1"/>
    <property type="molecule type" value="Genomic_DNA"/>
</dbReference>
<protein>
    <submittedName>
        <fullName evidence="1">Uncharacterized protein</fullName>
    </submittedName>
</protein>
<accession>A0ACC1NZ15</accession>
<evidence type="ECO:0000313" key="2">
    <source>
        <dbReference type="Proteomes" id="UP001143856"/>
    </source>
</evidence>